<sequence length="164" mass="17610">MDSVMTWGWQEYGTSELTRTQRNASVSRQILYSSVIVAAALAVCTVLIATADLRGSRTALYQPYRPMMIKRGQILYGLGSGPEQDGENAAAVAFGTFDGLQDSEGNDIIPAALGEDYYVPQFEEIAESAAVEENIAEVTGAISEAQQEHKLLKTFAEGADAPLA</sequence>
<dbReference type="Proteomes" id="UP000011087">
    <property type="component" value="Unassembled WGS sequence"/>
</dbReference>
<organism evidence="2">
    <name type="scientific">Guillardia theta (strain CCMP2712)</name>
    <name type="common">Cryptophyte</name>
    <dbReference type="NCBI Taxonomy" id="905079"/>
    <lineage>
        <taxon>Eukaryota</taxon>
        <taxon>Cryptophyceae</taxon>
        <taxon>Pyrenomonadales</taxon>
        <taxon>Geminigeraceae</taxon>
        <taxon>Guillardia</taxon>
    </lineage>
</organism>
<evidence type="ECO:0000313" key="3">
    <source>
        <dbReference type="EnsemblProtists" id="EKX34577"/>
    </source>
</evidence>
<reference evidence="3" key="3">
    <citation type="submission" date="2015-06" db="UniProtKB">
        <authorList>
            <consortium name="EnsemblProtists"/>
        </authorList>
    </citation>
    <scope>IDENTIFICATION</scope>
</reference>
<accession>L1IEQ8</accession>
<dbReference type="AlphaFoldDB" id="L1IEQ8"/>
<keyword evidence="1" id="KW-0812">Transmembrane</keyword>
<keyword evidence="1" id="KW-1133">Transmembrane helix</keyword>
<evidence type="ECO:0000313" key="4">
    <source>
        <dbReference type="Proteomes" id="UP000011087"/>
    </source>
</evidence>
<feature type="transmembrane region" description="Helical" evidence="1">
    <location>
        <begin position="30"/>
        <end position="51"/>
    </location>
</feature>
<protein>
    <submittedName>
        <fullName evidence="2 3">Uncharacterized protein</fullName>
    </submittedName>
</protein>
<reference evidence="4" key="2">
    <citation type="submission" date="2012-11" db="EMBL/GenBank/DDBJ databases">
        <authorList>
            <person name="Kuo A."/>
            <person name="Curtis B.A."/>
            <person name="Tanifuji G."/>
            <person name="Burki F."/>
            <person name="Gruber A."/>
            <person name="Irimia M."/>
            <person name="Maruyama S."/>
            <person name="Arias M.C."/>
            <person name="Ball S.G."/>
            <person name="Gile G.H."/>
            <person name="Hirakawa Y."/>
            <person name="Hopkins J.F."/>
            <person name="Rensing S.A."/>
            <person name="Schmutz J."/>
            <person name="Symeonidi A."/>
            <person name="Elias M."/>
            <person name="Eveleigh R.J."/>
            <person name="Herman E.K."/>
            <person name="Klute M.J."/>
            <person name="Nakayama T."/>
            <person name="Obornik M."/>
            <person name="Reyes-Prieto A."/>
            <person name="Armbrust E.V."/>
            <person name="Aves S.J."/>
            <person name="Beiko R.G."/>
            <person name="Coutinho P."/>
            <person name="Dacks J.B."/>
            <person name="Durnford D.G."/>
            <person name="Fast N.M."/>
            <person name="Green B.R."/>
            <person name="Grisdale C."/>
            <person name="Hempe F."/>
            <person name="Henrissat B."/>
            <person name="Hoppner M.P."/>
            <person name="Ishida K.-I."/>
            <person name="Kim E."/>
            <person name="Koreny L."/>
            <person name="Kroth P.G."/>
            <person name="Liu Y."/>
            <person name="Malik S.-B."/>
            <person name="Maier U.G."/>
            <person name="McRose D."/>
            <person name="Mock T."/>
            <person name="Neilson J.A."/>
            <person name="Onodera N.T."/>
            <person name="Poole A.M."/>
            <person name="Pritham E.J."/>
            <person name="Richards T.A."/>
            <person name="Rocap G."/>
            <person name="Roy S.W."/>
            <person name="Sarai C."/>
            <person name="Schaack S."/>
            <person name="Shirato S."/>
            <person name="Slamovits C.H."/>
            <person name="Spencer D.F."/>
            <person name="Suzuki S."/>
            <person name="Worden A.Z."/>
            <person name="Zauner S."/>
            <person name="Barry K."/>
            <person name="Bell C."/>
            <person name="Bharti A.K."/>
            <person name="Crow J.A."/>
            <person name="Grimwood J."/>
            <person name="Kramer R."/>
            <person name="Lindquist E."/>
            <person name="Lucas S."/>
            <person name="Salamov A."/>
            <person name="McFadden G.I."/>
            <person name="Lane C.E."/>
            <person name="Keeling P.J."/>
            <person name="Gray M.W."/>
            <person name="Grigoriev I.V."/>
            <person name="Archibald J.M."/>
        </authorList>
    </citation>
    <scope>NUCLEOTIDE SEQUENCE</scope>
    <source>
        <strain evidence="4">CCMP2712</strain>
    </source>
</reference>
<dbReference type="KEGG" id="gtt:GUITHDRAFT_119226"/>
<evidence type="ECO:0000313" key="2">
    <source>
        <dbReference type="EMBL" id="EKX34577.1"/>
    </source>
</evidence>
<keyword evidence="4" id="KW-1185">Reference proteome</keyword>
<reference evidence="2 4" key="1">
    <citation type="journal article" date="2012" name="Nature">
        <title>Algal genomes reveal evolutionary mosaicism and the fate of nucleomorphs.</title>
        <authorList>
            <consortium name="DOE Joint Genome Institute"/>
            <person name="Curtis B.A."/>
            <person name="Tanifuji G."/>
            <person name="Burki F."/>
            <person name="Gruber A."/>
            <person name="Irimia M."/>
            <person name="Maruyama S."/>
            <person name="Arias M.C."/>
            <person name="Ball S.G."/>
            <person name="Gile G.H."/>
            <person name="Hirakawa Y."/>
            <person name="Hopkins J.F."/>
            <person name="Kuo A."/>
            <person name="Rensing S.A."/>
            <person name="Schmutz J."/>
            <person name="Symeonidi A."/>
            <person name="Elias M."/>
            <person name="Eveleigh R.J."/>
            <person name="Herman E.K."/>
            <person name="Klute M.J."/>
            <person name="Nakayama T."/>
            <person name="Obornik M."/>
            <person name="Reyes-Prieto A."/>
            <person name="Armbrust E.V."/>
            <person name="Aves S.J."/>
            <person name="Beiko R.G."/>
            <person name="Coutinho P."/>
            <person name="Dacks J.B."/>
            <person name="Durnford D.G."/>
            <person name="Fast N.M."/>
            <person name="Green B.R."/>
            <person name="Grisdale C.J."/>
            <person name="Hempel F."/>
            <person name="Henrissat B."/>
            <person name="Hoppner M.P."/>
            <person name="Ishida K."/>
            <person name="Kim E."/>
            <person name="Koreny L."/>
            <person name="Kroth P.G."/>
            <person name="Liu Y."/>
            <person name="Malik S.B."/>
            <person name="Maier U.G."/>
            <person name="McRose D."/>
            <person name="Mock T."/>
            <person name="Neilson J.A."/>
            <person name="Onodera N.T."/>
            <person name="Poole A.M."/>
            <person name="Pritham E.J."/>
            <person name="Richards T.A."/>
            <person name="Rocap G."/>
            <person name="Roy S.W."/>
            <person name="Sarai C."/>
            <person name="Schaack S."/>
            <person name="Shirato S."/>
            <person name="Slamovits C.H."/>
            <person name="Spencer D.F."/>
            <person name="Suzuki S."/>
            <person name="Worden A.Z."/>
            <person name="Zauner S."/>
            <person name="Barry K."/>
            <person name="Bell C."/>
            <person name="Bharti A.K."/>
            <person name="Crow J.A."/>
            <person name="Grimwood J."/>
            <person name="Kramer R."/>
            <person name="Lindquist E."/>
            <person name="Lucas S."/>
            <person name="Salamov A."/>
            <person name="McFadden G.I."/>
            <person name="Lane C.E."/>
            <person name="Keeling P.J."/>
            <person name="Gray M.W."/>
            <person name="Grigoriev I.V."/>
            <person name="Archibald J.M."/>
        </authorList>
    </citation>
    <scope>NUCLEOTIDE SEQUENCE</scope>
    <source>
        <strain evidence="2 4">CCMP2712</strain>
    </source>
</reference>
<dbReference type="RefSeq" id="XP_005821557.1">
    <property type="nucleotide sequence ID" value="XM_005821500.1"/>
</dbReference>
<dbReference type="EnsemblProtists" id="EKX34577">
    <property type="protein sequence ID" value="EKX34577"/>
    <property type="gene ID" value="GUITHDRAFT_119226"/>
</dbReference>
<keyword evidence="1" id="KW-0472">Membrane</keyword>
<proteinExistence type="predicted"/>
<name>L1IEQ8_GUITC</name>
<dbReference type="GeneID" id="17291327"/>
<evidence type="ECO:0000256" key="1">
    <source>
        <dbReference type="SAM" id="Phobius"/>
    </source>
</evidence>
<dbReference type="EMBL" id="JH993106">
    <property type="protein sequence ID" value="EKX34577.1"/>
    <property type="molecule type" value="Genomic_DNA"/>
</dbReference>
<gene>
    <name evidence="2" type="ORF">GUITHDRAFT_119226</name>
</gene>
<dbReference type="PaxDb" id="55529-EKX34577"/>
<dbReference type="HOGENOM" id="CLU_142557_0_0_1"/>